<accession>A0A850R954</accession>
<keyword evidence="3" id="KW-1185">Reference proteome</keyword>
<feature type="compositionally biased region" description="Basic and acidic residues" evidence="1">
    <location>
        <begin position="159"/>
        <end position="169"/>
    </location>
</feature>
<dbReference type="Proteomes" id="UP000592294">
    <property type="component" value="Unassembled WGS sequence"/>
</dbReference>
<name>A0A850R954_9GAMM</name>
<dbReference type="RefSeq" id="WP_176977161.1">
    <property type="nucleotide sequence ID" value="NZ_JABZEO010000009.1"/>
</dbReference>
<evidence type="ECO:0000313" key="2">
    <source>
        <dbReference type="EMBL" id="NVZ10434.1"/>
    </source>
</evidence>
<evidence type="ECO:0000313" key="3">
    <source>
        <dbReference type="Proteomes" id="UP000592294"/>
    </source>
</evidence>
<proteinExistence type="predicted"/>
<reference evidence="2 3" key="1">
    <citation type="submission" date="2020-06" db="EMBL/GenBank/DDBJ databases">
        <title>Whole-genome sequence of Allochromatium humboldtianum DSM 21881, type strain.</title>
        <authorList>
            <person name="Kyndt J.A."/>
            <person name="Meyer T.E."/>
        </authorList>
    </citation>
    <scope>NUCLEOTIDE SEQUENCE [LARGE SCALE GENOMIC DNA]</scope>
    <source>
        <strain evidence="2 3">DSM 21881</strain>
    </source>
</reference>
<evidence type="ECO:0000256" key="1">
    <source>
        <dbReference type="SAM" id="MobiDB-lite"/>
    </source>
</evidence>
<protein>
    <submittedName>
        <fullName evidence="2">Uncharacterized protein</fullName>
    </submittedName>
</protein>
<organism evidence="2 3">
    <name type="scientific">Allochromatium humboldtianum</name>
    <dbReference type="NCBI Taxonomy" id="504901"/>
    <lineage>
        <taxon>Bacteria</taxon>
        <taxon>Pseudomonadati</taxon>
        <taxon>Pseudomonadota</taxon>
        <taxon>Gammaproteobacteria</taxon>
        <taxon>Chromatiales</taxon>
        <taxon>Chromatiaceae</taxon>
        <taxon>Allochromatium</taxon>
    </lineage>
</organism>
<sequence>MPSVTPDLVPPAAPLVPVFPLAGPVEPLTLYPGAEGEVRVRWRLRADEVVGHGASFPRADGAPQAVLRLGRVNIGGGSKPVREQPLHLSGLSGSGEVAFQVGDGSGLFEAELGLMNPEGGWLLLARSNRLQQARGLGLESLRPAPPGMDWNHVASPEPEPERAPSRLEEEGWGEGGETIPGAFKSPPEGSTSVGGAPQVAVDSIFTPVAGVPVATGPSVPAVAALMHAIPSLTYADPAPATAGLVIEAELRLHGWSTPDTEIDLFGHRYRVGPGGRFQLSVRVDDPELIRRALARHPPPESDDPR</sequence>
<dbReference type="EMBL" id="JABZEO010000009">
    <property type="protein sequence ID" value="NVZ10434.1"/>
    <property type="molecule type" value="Genomic_DNA"/>
</dbReference>
<gene>
    <name evidence="2" type="ORF">HW932_14305</name>
</gene>
<feature type="region of interest" description="Disordered" evidence="1">
    <location>
        <begin position="140"/>
        <end position="174"/>
    </location>
</feature>
<dbReference type="AlphaFoldDB" id="A0A850R954"/>
<comment type="caution">
    <text evidence="2">The sequence shown here is derived from an EMBL/GenBank/DDBJ whole genome shotgun (WGS) entry which is preliminary data.</text>
</comment>